<comment type="caution">
    <text evidence="1">The sequence shown here is derived from an EMBL/GenBank/DDBJ whole genome shotgun (WGS) entry which is preliminary data.</text>
</comment>
<name>T0YKJ6_9ZZZZ</name>
<evidence type="ECO:0000313" key="1">
    <source>
        <dbReference type="EMBL" id="EQD35946.1"/>
    </source>
</evidence>
<sequence length="521" mass="57223">MKGKRRCTLSALSVLSSIVLGSWVTRAEAQDLNLQAPPALNSAPGGLASGSENLPAGVIPQPGIDSPGVVMGVTLGELYTDNLTLAARGTPKQTDWITEIQPFIKSAYRGPRFSGLFDYTLTGYLYKGQSRHNQLAQNLDAQGTLTIVPQHFFLDGSALYGREVINQQLPAGSGTFFLDNNLANVAVGMLSPYWLQDLGNVGNMTLRYTRGRVVYNDRGISTAGRNLLNGIPDVTSNAVQFSVVSPKYQTWGWNFGYSEQQIVPDFGQSMQFAMAKLGASLQVSNNTRLLADVGKENKFLPNGTVQQLGAPFWDAGFDWSNTLNNFRLLVGHRFFGRSFQLSWTHQAALLTTDLSYVEQPTSYDQQLLGLSPGMGVTPPINVSPAIPSLTEFQPYLSKRLSASAVYTMPRSTLSVSVYDESRTYFVQNSREERVASAGVSWLFNVGAFTTITPSIGWLRYQFQSGQISYLHYEQLAVVHQINPKNFGSLQLRHESGKVYSGVPGAYGYGANVIFLQWTHLF</sequence>
<gene>
    <name evidence="1" type="ORF">B1B_16694</name>
</gene>
<dbReference type="NCBIfam" id="TIGR03016">
    <property type="entry name" value="pepcterm_hypo_1"/>
    <property type="match status" value="1"/>
</dbReference>
<reference evidence="1" key="1">
    <citation type="submission" date="2013-08" db="EMBL/GenBank/DDBJ databases">
        <authorList>
            <person name="Mendez C."/>
            <person name="Richter M."/>
            <person name="Ferrer M."/>
            <person name="Sanchez J."/>
        </authorList>
    </citation>
    <scope>NUCLEOTIDE SEQUENCE</scope>
</reference>
<reference evidence="1" key="2">
    <citation type="journal article" date="2014" name="ISME J.">
        <title>Microbial stratification in low pH oxic and suboxic macroscopic growths along an acid mine drainage.</title>
        <authorList>
            <person name="Mendez-Garcia C."/>
            <person name="Mesa V."/>
            <person name="Sprenger R.R."/>
            <person name="Richter M."/>
            <person name="Diez M.S."/>
            <person name="Solano J."/>
            <person name="Bargiela R."/>
            <person name="Golyshina O.V."/>
            <person name="Manteca A."/>
            <person name="Ramos J.L."/>
            <person name="Gallego J.R."/>
            <person name="Llorente I."/>
            <person name="Martins Dos Santos V.A."/>
            <person name="Jensen O.N."/>
            <person name="Pelaez A.I."/>
            <person name="Sanchez J."/>
            <person name="Ferrer M."/>
        </authorList>
    </citation>
    <scope>NUCLEOTIDE SEQUENCE</scope>
</reference>
<accession>T0YKJ6</accession>
<organism evidence="1">
    <name type="scientific">mine drainage metagenome</name>
    <dbReference type="NCBI Taxonomy" id="410659"/>
    <lineage>
        <taxon>unclassified sequences</taxon>
        <taxon>metagenomes</taxon>
        <taxon>ecological metagenomes</taxon>
    </lineage>
</organism>
<protein>
    <submittedName>
        <fullName evidence="1">PEP-CTERM system associated protein</fullName>
    </submittedName>
</protein>
<dbReference type="AlphaFoldDB" id="T0YKJ6"/>
<dbReference type="EMBL" id="AUZY01011122">
    <property type="protein sequence ID" value="EQD35946.1"/>
    <property type="molecule type" value="Genomic_DNA"/>
</dbReference>
<proteinExistence type="predicted"/>
<dbReference type="InterPro" id="IPR017467">
    <property type="entry name" value="CHP03016_PEP-CTERM"/>
</dbReference>